<dbReference type="HAMAP" id="MF_00601">
    <property type="entry name" value="EutC"/>
    <property type="match status" value="1"/>
</dbReference>
<proteinExistence type="inferred from homology"/>
<evidence type="ECO:0000256" key="5">
    <source>
        <dbReference type="ARBA" id="ARBA00052081"/>
    </source>
</evidence>
<dbReference type="GO" id="GO:0031471">
    <property type="term" value="C:ethanolamine degradation polyhedral organelle"/>
    <property type="evidence" value="ECO:0007669"/>
    <property type="project" value="UniProtKB-UniRule"/>
</dbReference>
<dbReference type="PANTHER" id="PTHR39330">
    <property type="entry name" value="ETHANOLAMINE AMMONIA-LYASE LIGHT CHAIN"/>
    <property type="match status" value="1"/>
</dbReference>
<dbReference type="InterPro" id="IPR009246">
    <property type="entry name" value="EutC"/>
</dbReference>
<dbReference type="FunFam" id="1.10.30.40:FF:000001">
    <property type="entry name" value="Ethanolamine ammonia-lyase light chain"/>
    <property type="match status" value="1"/>
</dbReference>
<comment type="cofactor">
    <cofactor evidence="8">
        <name>adenosylcob(III)alamin</name>
        <dbReference type="ChEBI" id="CHEBI:18408"/>
    </cofactor>
    <text evidence="8">Binds between the large and small subunits.</text>
</comment>
<dbReference type="GO" id="GO:0009350">
    <property type="term" value="C:ethanolamine ammonia-lyase complex"/>
    <property type="evidence" value="ECO:0007669"/>
    <property type="project" value="UniProtKB-UniRule"/>
</dbReference>
<dbReference type="InterPro" id="IPR042251">
    <property type="entry name" value="EutC_C"/>
</dbReference>
<comment type="caution">
    <text evidence="9">The sequence shown here is derived from an EMBL/GenBank/DDBJ whole genome shotgun (WGS) entry which is preliminary data.</text>
</comment>
<dbReference type="Pfam" id="PF05985">
    <property type="entry name" value="EutC"/>
    <property type="match status" value="1"/>
</dbReference>
<comment type="catalytic activity">
    <reaction evidence="5 8">
        <text>ethanolamine = acetaldehyde + NH4(+)</text>
        <dbReference type="Rhea" id="RHEA:15313"/>
        <dbReference type="ChEBI" id="CHEBI:15343"/>
        <dbReference type="ChEBI" id="CHEBI:28938"/>
        <dbReference type="ChEBI" id="CHEBI:57603"/>
        <dbReference type="EC" id="4.3.1.7"/>
    </reaction>
</comment>
<accession>A0A942V0J9</accession>
<dbReference type="Proteomes" id="UP000724672">
    <property type="component" value="Unassembled WGS sequence"/>
</dbReference>
<keyword evidence="2 8" id="KW-0456">Lyase</keyword>
<dbReference type="NCBIfam" id="NF003971">
    <property type="entry name" value="PRK05465.1"/>
    <property type="match status" value="1"/>
</dbReference>
<dbReference type="Gene3D" id="3.40.50.11240">
    <property type="entry name" value="Ethanolamine ammonia-lyase light chain (EutC)"/>
    <property type="match status" value="1"/>
</dbReference>
<feature type="binding site" evidence="8">
    <location>
        <position position="229"/>
    </location>
    <ligand>
        <name>adenosylcob(III)alamin</name>
        <dbReference type="ChEBI" id="CHEBI:18408"/>
    </ligand>
</feature>
<keyword evidence="4 8" id="KW-1283">Bacterial microcompartment</keyword>
<dbReference type="RefSeq" id="WP_203365773.1">
    <property type="nucleotide sequence ID" value="NZ_WSFT01000022.1"/>
</dbReference>
<gene>
    <name evidence="8 9" type="primary">eutC</name>
    <name evidence="9" type="ORF">GOQ27_05175</name>
</gene>
<evidence type="ECO:0000256" key="4">
    <source>
        <dbReference type="ARBA" id="ARBA00024446"/>
    </source>
</evidence>
<dbReference type="PANTHER" id="PTHR39330:SF1">
    <property type="entry name" value="ETHANOLAMINE AMMONIA-LYASE SMALL SUBUNIT"/>
    <property type="match status" value="1"/>
</dbReference>
<protein>
    <recommendedName>
        <fullName evidence="7 8">Ethanolamine ammonia-lyase small subunit</fullName>
        <shortName evidence="8">EAL small subunit</shortName>
        <ecNumber evidence="6 8">4.3.1.7</ecNumber>
    </recommendedName>
</protein>
<comment type="subunit">
    <text evidence="8">The basic unit is a heterodimer which dimerizes to form tetramers. The heterotetramers trimerize; 6 large subunits form a core ring with 6 small subunits projecting outwards.</text>
</comment>
<keyword evidence="3 8" id="KW-0170">Cobalt</keyword>
<feature type="binding site" evidence="8">
    <location>
        <position position="208"/>
    </location>
    <ligand>
        <name>adenosylcob(III)alamin</name>
        <dbReference type="ChEBI" id="CHEBI:18408"/>
    </ligand>
</feature>
<comment type="similarity">
    <text evidence="8">Belongs to the EutC family.</text>
</comment>
<evidence type="ECO:0000313" key="10">
    <source>
        <dbReference type="Proteomes" id="UP000724672"/>
    </source>
</evidence>
<dbReference type="EC" id="4.3.1.7" evidence="6 8"/>
<name>A0A942V0J9_9FIRM</name>
<reference evidence="9" key="1">
    <citation type="submission" date="2019-12" db="EMBL/GenBank/DDBJ databases">
        <title>Clostridiaceae gen. nov. sp. nov., isolated from sediment in Xinjiang, China.</title>
        <authorList>
            <person name="Zhang R."/>
        </authorList>
    </citation>
    <scope>NUCLEOTIDE SEQUENCE</scope>
    <source>
        <strain evidence="9">D2Q-11</strain>
    </source>
</reference>
<dbReference type="EMBL" id="WSFT01000022">
    <property type="protein sequence ID" value="MBS4537842.1"/>
    <property type="molecule type" value="Genomic_DNA"/>
</dbReference>
<comment type="pathway">
    <text evidence="8">Amine and polyamine degradation; ethanolamine degradation.</text>
</comment>
<evidence type="ECO:0000256" key="3">
    <source>
        <dbReference type="ARBA" id="ARBA00023285"/>
    </source>
</evidence>
<evidence type="ECO:0000256" key="6">
    <source>
        <dbReference type="ARBA" id="ARBA00067005"/>
    </source>
</evidence>
<evidence type="ECO:0000256" key="8">
    <source>
        <dbReference type="HAMAP-Rule" id="MF_00601"/>
    </source>
</evidence>
<dbReference type="GO" id="GO:0008851">
    <property type="term" value="F:ethanolamine ammonia-lyase activity"/>
    <property type="evidence" value="ECO:0007669"/>
    <property type="project" value="UniProtKB-UniRule"/>
</dbReference>
<evidence type="ECO:0000256" key="1">
    <source>
        <dbReference type="ARBA" id="ARBA00022628"/>
    </source>
</evidence>
<dbReference type="FunFam" id="3.40.50.11240:FF:000001">
    <property type="entry name" value="Ethanolamine ammonia-lyase light chain"/>
    <property type="match status" value="1"/>
</dbReference>
<comment type="subcellular location">
    <subcellularLocation>
        <location evidence="8">Bacterial microcompartment</location>
    </subcellularLocation>
</comment>
<keyword evidence="10" id="KW-1185">Reference proteome</keyword>
<dbReference type="GO" id="GO:0006520">
    <property type="term" value="P:amino acid metabolic process"/>
    <property type="evidence" value="ECO:0007669"/>
    <property type="project" value="InterPro"/>
</dbReference>
<dbReference type="GO" id="GO:0031419">
    <property type="term" value="F:cobalamin binding"/>
    <property type="evidence" value="ECO:0007669"/>
    <property type="project" value="UniProtKB-UniRule"/>
</dbReference>
<dbReference type="Gene3D" id="1.10.30.40">
    <property type="entry name" value="Ethanolamine ammonia-lyase light chain (EutC), N-terminal domain"/>
    <property type="match status" value="1"/>
</dbReference>
<evidence type="ECO:0000256" key="2">
    <source>
        <dbReference type="ARBA" id="ARBA00023239"/>
    </source>
</evidence>
<dbReference type="InterPro" id="IPR042255">
    <property type="entry name" value="EutC_N"/>
</dbReference>
<organism evidence="9 10">
    <name type="scientific">Anaeromonas frigoriresistens</name>
    <dbReference type="NCBI Taxonomy" id="2683708"/>
    <lineage>
        <taxon>Bacteria</taxon>
        <taxon>Bacillati</taxon>
        <taxon>Bacillota</taxon>
        <taxon>Tissierellia</taxon>
        <taxon>Tissierellales</taxon>
        <taxon>Thermohalobacteraceae</taxon>
        <taxon>Anaeromonas</taxon>
    </lineage>
</organism>
<dbReference type="AlphaFoldDB" id="A0A942V0J9"/>
<dbReference type="GO" id="GO:0046336">
    <property type="term" value="P:ethanolamine catabolic process"/>
    <property type="evidence" value="ECO:0007669"/>
    <property type="project" value="UniProtKB-UniRule"/>
</dbReference>
<evidence type="ECO:0000313" key="9">
    <source>
        <dbReference type="EMBL" id="MBS4537842.1"/>
    </source>
</evidence>
<dbReference type="PIRSF" id="PIRSF018982">
    <property type="entry name" value="EutC"/>
    <property type="match status" value="1"/>
</dbReference>
<sequence length="295" mass="32539">MVSEKELREIVEQVIAELGGKSSKDMIEQVVQECTDIDNTDNSELPDITTIDLKKQLLVPNPENPEEYLSMKAKTPARVGVWRAGPRYKTETLLRFRADHAVAMDAVFTNVSEEILEEMNLFTVKTKCRDKDEYLTRPDLGRKFDDEEIKKIKDKCKLNPQVQIVVADGLSSTAIEANIKDILPVINQGLEGYGVNTGTPFFIKFGRVPSMDVVSEVTKADVTCLLVGERPGLATGESMSAYIAYKSTVGMPEARRTVVSNIHQGGTAAVEAGAHIAHVIKEMLDQKASGLDLEL</sequence>
<keyword evidence="1 8" id="KW-0846">Cobalamin</keyword>
<evidence type="ECO:0000256" key="7">
    <source>
        <dbReference type="ARBA" id="ARBA00069181"/>
    </source>
</evidence>
<comment type="function">
    <text evidence="8">Catalyzes the deamination of various vicinal amino-alcohols to oxo compounds. Allows this organism to utilize ethanolamine as the sole source of nitrogen and carbon in the presence of external vitamin B12.</text>
</comment>